<comment type="catalytic activity">
    <reaction evidence="5">
        <text>GMP + ATP = GDP + ADP</text>
        <dbReference type="Rhea" id="RHEA:20780"/>
        <dbReference type="ChEBI" id="CHEBI:30616"/>
        <dbReference type="ChEBI" id="CHEBI:58115"/>
        <dbReference type="ChEBI" id="CHEBI:58189"/>
        <dbReference type="ChEBI" id="CHEBI:456216"/>
        <dbReference type="EC" id="2.7.4.8"/>
    </reaction>
</comment>
<evidence type="ECO:0000256" key="5">
    <source>
        <dbReference type="ARBA" id="ARBA00048594"/>
    </source>
</evidence>
<evidence type="ECO:0000256" key="3">
    <source>
        <dbReference type="ARBA" id="ARBA00022679"/>
    </source>
</evidence>
<reference evidence="7" key="1">
    <citation type="submission" date="2013-10" db="EMBL/GenBank/DDBJ databases">
        <title>Draft genome sequence of Clostridium botulinum type B strain Osaka05.</title>
        <authorList>
            <person name="Sakaguchi Y."/>
            <person name="Hosomi K."/>
            <person name="Uchiyama J."/>
            <person name="Ogura Y."/>
            <person name="Sakaguchi M."/>
            <person name="Kohda T."/>
            <person name="Mukamoto M."/>
            <person name="Misawa N."/>
            <person name="Matsuzaki S."/>
            <person name="Hayashi T."/>
            <person name="Kozaki S."/>
        </authorList>
    </citation>
    <scope>NUCLEOTIDE SEQUENCE</scope>
    <source>
        <strain evidence="7">Osaka05</strain>
    </source>
</reference>
<keyword evidence="3" id="KW-0808">Transferase</keyword>
<name>A0A060N345_CLOBO</name>
<dbReference type="PANTHER" id="PTHR23117:SF13">
    <property type="entry name" value="GUANYLATE KINASE"/>
    <property type="match status" value="1"/>
</dbReference>
<dbReference type="PANTHER" id="PTHR23117">
    <property type="entry name" value="GUANYLATE KINASE-RELATED"/>
    <property type="match status" value="1"/>
</dbReference>
<dbReference type="Gene3D" id="3.40.50.300">
    <property type="entry name" value="P-loop containing nucleotide triphosphate hydrolases"/>
    <property type="match status" value="1"/>
</dbReference>
<dbReference type="SMART" id="SM00072">
    <property type="entry name" value="GuKc"/>
    <property type="match status" value="1"/>
</dbReference>
<dbReference type="RefSeq" id="WP_030031916.1">
    <property type="nucleotide sequence ID" value="NZ_BA000058.1"/>
</dbReference>
<evidence type="ECO:0000256" key="2">
    <source>
        <dbReference type="ARBA" id="ARBA00005790"/>
    </source>
</evidence>
<evidence type="ECO:0000256" key="1">
    <source>
        <dbReference type="ARBA" id="ARBA00003531"/>
    </source>
</evidence>
<dbReference type="EMBL" id="BA000058">
    <property type="protein sequence ID" value="BAO04846.1"/>
    <property type="molecule type" value="Genomic_DNA"/>
</dbReference>
<gene>
    <name evidence="7" type="ORF">CBO05P1_127</name>
</gene>
<keyword evidence="4 7" id="KW-0418">Kinase</keyword>
<protein>
    <submittedName>
        <fullName evidence="7">Guanylate kinase</fullName>
    </submittedName>
</protein>
<organism evidence="7">
    <name type="scientific">Clostridium botulinum B str. Osaka05</name>
    <dbReference type="NCBI Taxonomy" id="1407017"/>
    <lineage>
        <taxon>Bacteria</taxon>
        <taxon>Bacillati</taxon>
        <taxon>Bacillota</taxon>
        <taxon>Clostridia</taxon>
        <taxon>Eubacteriales</taxon>
        <taxon>Clostridiaceae</taxon>
        <taxon>Clostridium</taxon>
    </lineage>
</organism>
<dbReference type="SUPFAM" id="SSF52540">
    <property type="entry name" value="P-loop containing nucleoside triphosphate hydrolases"/>
    <property type="match status" value="1"/>
</dbReference>
<evidence type="ECO:0000259" key="6">
    <source>
        <dbReference type="PROSITE" id="PS50052"/>
    </source>
</evidence>
<accession>A0A060N345</accession>
<sequence>MSKLYCILGKSASGKSTVERMLEKKGLKRIISTTTRPIREGEQEDVDYHYISEDEFKKLESKDCLLENTQYREWHYCIDREFNNFNLSKHDYVCVIEPNGYRQIIKNLGKENVIGVYIYVEDKERLLRSLHREIQPDCQEICRRFLSDIDLFSNIELEVDYCIENKLVYNTVNEIHKIILFNQPVIPEGSEIKIKQINNPKKAHHLIERVGQIGKIYTNHVILNGYRKYKVLFNNNETAYFFGNELEEIK</sequence>
<dbReference type="InterPro" id="IPR008145">
    <property type="entry name" value="GK/Ca_channel_bsu"/>
</dbReference>
<dbReference type="GO" id="GO:0004385">
    <property type="term" value="F:GMP kinase activity"/>
    <property type="evidence" value="ECO:0007669"/>
    <property type="project" value="UniProtKB-EC"/>
</dbReference>
<proteinExistence type="inferred from homology"/>
<dbReference type="Proteomes" id="UP000054164">
    <property type="component" value="Unassembled WGS sequence"/>
</dbReference>
<comment type="function">
    <text evidence="1">Essential for recycling GMP and indirectly, cGMP.</text>
</comment>
<dbReference type="InterPro" id="IPR027417">
    <property type="entry name" value="P-loop_NTPase"/>
</dbReference>
<dbReference type="Pfam" id="PF00625">
    <property type="entry name" value="Guanylate_kin"/>
    <property type="match status" value="1"/>
</dbReference>
<dbReference type="AlphaFoldDB" id="A0A060N345"/>
<comment type="similarity">
    <text evidence="2">Belongs to the guanylate kinase family.</text>
</comment>
<dbReference type="InterPro" id="IPR008144">
    <property type="entry name" value="Guanylate_kin-like_dom"/>
</dbReference>
<dbReference type="PROSITE" id="PS50052">
    <property type="entry name" value="GUANYLATE_KINASE_2"/>
    <property type="match status" value="1"/>
</dbReference>
<dbReference type="HOGENOM" id="CLU_1109886_0_0_9"/>
<evidence type="ECO:0000313" key="7">
    <source>
        <dbReference type="EMBL" id="BAO04846.1"/>
    </source>
</evidence>
<dbReference type="GO" id="GO:0005829">
    <property type="term" value="C:cytosol"/>
    <property type="evidence" value="ECO:0007669"/>
    <property type="project" value="TreeGrafter"/>
</dbReference>
<feature type="domain" description="Guanylate kinase-like" evidence="6">
    <location>
        <begin position="2"/>
        <end position="180"/>
    </location>
</feature>
<evidence type="ECO:0000256" key="4">
    <source>
        <dbReference type="ARBA" id="ARBA00022777"/>
    </source>
</evidence>